<comment type="similarity">
    <text evidence="8">Belongs to the TMEM147 family.</text>
</comment>
<dbReference type="AlphaFoldDB" id="A0A1I8BUF5"/>
<feature type="transmembrane region" description="Helical" evidence="11">
    <location>
        <begin position="138"/>
        <end position="155"/>
    </location>
</feature>
<evidence type="ECO:0000256" key="3">
    <source>
        <dbReference type="ARBA" id="ARBA00022475"/>
    </source>
</evidence>
<dbReference type="OMA" id="SKCVYAG"/>
<feature type="transmembrane region" description="Helical" evidence="11">
    <location>
        <begin position="39"/>
        <end position="60"/>
    </location>
</feature>
<dbReference type="PANTHER" id="PTHR12869:SF0">
    <property type="entry name" value="BOS COMPLEX SUBUNIT TMEM147"/>
    <property type="match status" value="1"/>
</dbReference>
<dbReference type="Proteomes" id="UP000095281">
    <property type="component" value="Unplaced"/>
</dbReference>
<evidence type="ECO:0000313" key="12">
    <source>
        <dbReference type="Proteomes" id="UP000095281"/>
    </source>
</evidence>
<feature type="transmembrane region" description="Helical" evidence="11">
    <location>
        <begin position="72"/>
        <end position="90"/>
    </location>
</feature>
<dbReference type="Pfam" id="PF09767">
    <property type="entry name" value="DUF2053"/>
    <property type="match status" value="1"/>
</dbReference>
<keyword evidence="6 11" id="KW-1133">Transmembrane helix</keyword>
<sequence length="236" mass="26852">MTFFHFCNCLILAYAPYFIVYKYSALSEYSNIWRCGQAALAYLLTQFIKMLTLATFYPVLDSVEFNPAYETMKSAVDVMDIIGLHFTMTYSGKGQVRMLSAGLGWAAAHTALNYFVFLLVGARAAGFSWRYIQTAFESNIYLAFYMCLATLVWVYNRQNQTLFYRRLASLLLLYCIGHSLIIQLLSIKFTLHSWHLLATKSALTFVLFVLTLIVYSGTGKVVISEKPSTSTNKHID</sequence>
<keyword evidence="4 11" id="KW-0812">Transmembrane</keyword>
<evidence type="ECO:0000256" key="1">
    <source>
        <dbReference type="ARBA" id="ARBA00004477"/>
    </source>
</evidence>
<organism evidence="12 13">
    <name type="scientific">Meloidogyne hapla</name>
    <name type="common">Root-knot nematode worm</name>
    <dbReference type="NCBI Taxonomy" id="6305"/>
    <lineage>
        <taxon>Eukaryota</taxon>
        <taxon>Metazoa</taxon>
        <taxon>Ecdysozoa</taxon>
        <taxon>Nematoda</taxon>
        <taxon>Chromadorea</taxon>
        <taxon>Rhabditida</taxon>
        <taxon>Tylenchina</taxon>
        <taxon>Tylenchomorpha</taxon>
        <taxon>Tylenchoidea</taxon>
        <taxon>Meloidogynidae</taxon>
        <taxon>Meloidogyninae</taxon>
        <taxon>Meloidogyne</taxon>
    </lineage>
</organism>
<evidence type="ECO:0000256" key="11">
    <source>
        <dbReference type="SAM" id="Phobius"/>
    </source>
</evidence>
<evidence type="ECO:0000256" key="9">
    <source>
        <dbReference type="ARBA" id="ARBA00034846"/>
    </source>
</evidence>
<dbReference type="GO" id="GO:0005789">
    <property type="term" value="C:endoplasmic reticulum membrane"/>
    <property type="evidence" value="ECO:0007669"/>
    <property type="project" value="UniProtKB-SubCell"/>
</dbReference>
<accession>A0A1I8BUF5</accession>
<dbReference type="InterPro" id="IPR019164">
    <property type="entry name" value="TMEM147"/>
</dbReference>
<feature type="transmembrane region" description="Helical" evidence="11">
    <location>
        <begin position="193"/>
        <end position="215"/>
    </location>
</feature>
<feature type="transmembrane region" description="Helical" evidence="11">
    <location>
        <begin position="167"/>
        <end position="187"/>
    </location>
</feature>
<name>A0A1I8BUF5_MELHA</name>
<comment type="subcellular location">
    <subcellularLocation>
        <location evidence="2">Cell membrane</location>
        <topology evidence="2">Multi-pass membrane protein</topology>
    </subcellularLocation>
    <subcellularLocation>
        <location evidence="1">Endoplasmic reticulum membrane</location>
        <topology evidence="1">Multi-pass membrane protein</topology>
    </subcellularLocation>
</comment>
<proteinExistence type="inferred from homology"/>
<evidence type="ECO:0000256" key="4">
    <source>
        <dbReference type="ARBA" id="ARBA00022692"/>
    </source>
</evidence>
<keyword evidence="7 11" id="KW-0472">Membrane</keyword>
<evidence type="ECO:0000256" key="10">
    <source>
        <dbReference type="ARBA" id="ARBA00034899"/>
    </source>
</evidence>
<evidence type="ECO:0000256" key="5">
    <source>
        <dbReference type="ARBA" id="ARBA00022824"/>
    </source>
</evidence>
<keyword evidence="3" id="KW-1003">Cell membrane</keyword>
<reference evidence="13" key="1">
    <citation type="submission" date="2016-11" db="UniProtKB">
        <authorList>
            <consortium name="WormBaseParasite"/>
        </authorList>
    </citation>
    <scope>IDENTIFICATION</scope>
</reference>
<evidence type="ECO:0000313" key="13">
    <source>
        <dbReference type="WBParaSite" id="MhA1_Contig648.frz3.gene12"/>
    </source>
</evidence>
<dbReference type="PANTHER" id="PTHR12869">
    <property type="entry name" value="SMALL SEVEN TRANSMEMBRANE DOMAIN-CONTAINING PROTEIN"/>
    <property type="match status" value="1"/>
</dbReference>
<evidence type="ECO:0000256" key="7">
    <source>
        <dbReference type="ARBA" id="ARBA00023136"/>
    </source>
</evidence>
<keyword evidence="12" id="KW-1185">Reference proteome</keyword>
<evidence type="ECO:0000256" key="6">
    <source>
        <dbReference type="ARBA" id="ARBA00022989"/>
    </source>
</evidence>
<protein>
    <recommendedName>
        <fullName evidence="9">BOS complex subunit TMEM147</fullName>
    </recommendedName>
    <alternativeName>
        <fullName evidence="10">Transmembrane protein 147</fullName>
    </alternativeName>
</protein>
<dbReference type="GO" id="GO:0005886">
    <property type="term" value="C:plasma membrane"/>
    <property type="evidence" value="ECO:0007669"/>
    <property type="project" value="UniProtKB-SubCell"/>
</dbReference>
<evidence type="ECO:0000256" key="2">
    <source>
        <dbReference type="ARBA" id="ARBA00004651"/>
    </source>
</evidence>
<evidence type="ECO:0000256" key="8">
    <source>
        <dbReference type="ARBA" id="ARBA00034739"/>
    </source>
</evidence>
<dbReference type="WBParaSite" id="MhA1_Contig648.frz3.gene12">
    <property type="protein sequence ID" value="MhA1_Contig648.frz3.gene12"/>
    <property type="gene ID" value="MhA1_Contig648.frz3.gene12"/>
</dbReference>
<keyword evidence="5" id="KW-0256">Endoplasmic reticulum</keyword>